<dbReference type="GO" id="GO:0004523">
    <property type="term" value="F:RNA-DNA hybrid ribonuclease activity"/>
    <property type="evidence" value="ECO:0007669"/>
    <property type="project" value="InterPro"/>
</dbReference>
<dbReference type="InterPro" id="IPR002156">
    <property type="entry name" value="RNaseH_domain"/>
</dbReference>
<keyword evidence="2" id="KW-0808">Transferase</keyword>
<dbReference type="GO" id="GO:0016432">
    <property type="term" value="F:tRNA-uridine aminocarboxypropyltransferase activity"/>
    <property type="evidence" value="ECO:0007669"/>
    <property type="project" value="UniProtKB-EC"/>
</dbReference>
<dbReference type="Proteomes" id="UP000596661">
    <property type="component" value="Chromosome 5"/>
</dbReference>
<evidence type="ECO:0000313" key="9">
    <source>
        <dbReference type="Proteomes" id="UP000596661"/>
    </source>
</evidence>
<name>A0A803PL73_CANSA</name>
<keyword evidence="9" id="KW-1185">Reference proteome</keyword>
<evidence type="ECO:0000256" key="2">
    <source>
        <dbReference type="ARBA" id="ARBA00022679"/>
    </source>
</evidence>
<dbReference type="InterPro" id="IPR036397">
    <property type="entry name" value="RNaseH_sf"/>
</dbReference>
<dbReference type="SUPFAM" id="SSF53098">
    <property type="entry name" value="Ribonuclease H-like"/>
    <property type="match status" value="1"/>
</dbReference>
<reference evidence="8" key="1">
    <citation type="submission" date="2018-11" db="EMBL/GenBank/DDBJ databases">
        <authorList>
            <person name="Grassa J C."/>
        </authorList>
    </citation>
    <scope>NUCLEOTIDE SEQUENCE [LARGE SCALE GENOMIC DNA]</scope>
</reference>
<dbReference type="Pfam" id="PF03942">
    <property type="entry name" value="DTW"/>
    <property type="match status" value="2"/>
</dbReference>
<dbReference type="PANTHER" id="PTHR21392:SF0">
    <property type="entry name" value="TRNA-URIDINE AMINOCARBOXYPROPYLTRANSFERASE 2"/>
    <property type="match status" value="1"/>
</dbReference>
<evidence type="ECO:0000259" key="7">
    <source>
        <dbReference type="SMART" id="SM01144"/>
    </source>
</evidence>
<dbReference type="Pfam" id="PF13966">
    <property type="entry name" value="zf-RVT"/>
    <property type="match status" value="1"/>
</dbReference>
<dbReference type="GO" id="GO:0003676">
    <property type="term" value="F:nucleic acid binding"/>
    <property type="evidence" value="ECO:0007669"/>
    <property type="project" value="InterPro"/>
</dbReference>
<dbReference type="InterPro" id="IPR012337">
    <property type="entry name" value="RNaseH-like_sf"/>
</dbReference>
<dbReference type="AlphaFoldDB" id="A0A803PL73"/>
<evidence type="ECO:0000256" key="6">
    <source>
        <dbReference type="ARBA" id="ARBA00048718"/>
    </source>
</evidence>
<dbReference type="InterPro" id="IPR039262">
    <property type="entry name" value="DTWD2/TAPT"/>
</dbReference>
<comment type="catalytic activity">
    <reaction evidence="6">
        <text>a uridine in tRNA + S-adenosyl-L-methionine = a 3-[(3S)-3-amino-3-carboxypropyl]uridine in tRNA + S-methyl-5'-thioadenosine + H(+)</text>
        <dbReference type="Rhea" id="RHEA:62432"/>
        <dbReference type="Rhea" id="RHEA-COMP:13339"/>
        <dbReference type="Rhea" id="RHEA-COMP:16092"/>
        <dbReference type="ChEBI" id="CHEBI:15378"/>
        <dbReference type="ChEBI" id="CHEBI:17509"/>
        <dbReference type="ChEBI" id="CHEBI:59789"/>
        <dbReference type="ChEBI" id="CHEBI:65315"/>
        <dbReference type="ChEBI" id="CHEBI:82930"/>
        <dbReference type="EC" id="2.5.1.25"/>
    </reaction>
</comment>
<dbReference type="EC" id="2.5.1.25" evidence="1"/>
<dbReference type="EnsemblPlants" id="evm.model.05.1409">
    <property type="protein sequence ID" value="cds.evm.model.05.1409"/>
    <property type="gene ID" value="evm.TU.05.1409"/>
</dbReference>
<evidence type="ECO:0000256" key="3">
    <source>
        <dbReference type="ARBA" id="ARBA00022691"/>
    </source>
</evidence>
<dbReference type="Pfam" id="PF13456">
    <property type="entry name" value="RVT_3"/>
    <property type="match status" value="1"/>
</dbReference>
<feature type="domain" description="DTW" evidence="7">
    <location>
        <begin position="689"/>
        <end position="1117"/>
    </location>
</feature>
<evidence type="ECO:0000256" key="1">
    <source>
        <dbReference type="ARBA" id="ARBA00012386"/>
    </source>
</evidence>
<reference evidence="8" key="2">
    <citation type="submission" date="2021-03" db="UniProtKB">
        <authorList>
            <consortium name="EnsemblPlants"/>
        </authorList>
    </citation>
    <scope>IDENTIFICATION</scope>
</reference>
<accession>A0A803PL73</accession>
<protein>
    <recommendedName>
        <fullName evidence="1">tRNA-uridine aminocarboxypropyltransferase</fullName>
        <ecNumber evidence="1">2.5.1.25</ecNumber>
    </recommendedName>
</protein>
<keyword evidence="3" id="KW-0949">S-adenosyl-L-methionine</keyword>
<dbReference type="CDD" id="cd06222">
    <property type="entry name" value="RNase_H_like"/>
    <property type="match status" value="1"/>
</dbReference>
<proteinExistence type="inferred from homology"/>
<dbReference type="SMART" id="SM01144">
    <property type="entry name" value="DTW"/>
    <property type="match status" value="1"/>
</dbReference>
<dbReference type="GO" id="GO:0008033">
    <property type="term" value="P:tRNA processing"/>
    <property type="evidence" value="ECO:0007669"/>
    <property type="project" value="UniProtKB-KW"/>
</dbReference>
<dbReference type="InterPro" id="IPR044730">
    <property type="entry name" value="RNase_H-like_dom_plant"/>
</dbReference>
<dbReference type="Gramene" id="evm.model.05.1409">
    <property type="protein sequence ID" value="cds.evm.model.05.1409"/>
    <property type="gene ID" value="evm.TU.05.1409"/>
</dbReference>
<sequence length="1127" mass="126672">MTTTITRDVDGNCGSEDGSLTVAVATRVNGAWSCISTAPAQSSGAGWGVRLKGIMDRVILPFQAAFIPGRWIADATLLGQEVVNSVRKNKSNGGLMAIKMDMHKAYDRIEWNFLRKVLGAHGFSNDTIARIMTCVTSASYAKAKMVGTIKGISIARGVTPISHLMFADDTMVCVRASKNAAICIKECIHKKKEIERILQMKSSEAGGFYLGNPMFLSKNRSSNFGFIVEKLKNCLEGWRLKTLSYVGRMTAVSAVALAMPVYSTSTFTIPLTPKARGGLGFRKFEDINKALVTKLAWEMASNDEKLWVKIFREKFCYWNSFWVVEKTAVDPSIWKSILDARKIIFEGACTIIANGIDIDIWRQPWIPWMGYEEFRFTMEEVRMKAPNLRTVSDLILRGQGKWNMGYVNYLFGQTVGRQINAIDIVEGLGKDRVVWKRSPMGNFSVKEAYWLENEHKFGCTHDLWKLIWSKELHPRASIFLWRMSSGALPTRDKISSGDNLNCILCDGNIECPQHVFFECNLAKTLWFGAPLPVRIELIQGEDVKTRILNLCSNLSPIRAPFNSNVMFTDGSFKEGRCGMAPISLDMTTLKWHEVCSSDEGVSTLIVELKAIVLALQWAINMNWSSVTFFSDCLVAVNSLKSKILPDWKLVAALVTRIRTPPLTKHFRTLRRLLTLAQTHKMVEIRATSKRPTCQTCTKPARLCLCSRIKTPELDNSVSVTILQHSLEQKHPLNSTRIAVLGLKNVTVATVSDVILEARFDIWLLDSKSELGSFYRSNGMEFDHVLGSRDTQKLIDEHCDGTRTEEENVDDFGHKLFAKCPTEKSNSMIGSLETFSLGRYISGYDNAQNGIEDLSNERKSGLSKRNGTSFKGEDEVALETHHEKLFKQPDVGDKTSAAMKLNMVSDESKLANFDCSGIEDVQSGKERPVVTATISKQGVVKHLCHSWMLQNNHEKPKFDKILDIDTARDVLEKGFIVQKLQKRRQQASLELEEHLEFEIKVPPGTVLLFPTEEAMSVDGLRTANFEVKNLIVLDGTWAKAKRIYAENPWLKLLPHLKLELDKVSLYNGVRMQPKAGCLSTIESIVYTLKAVGDDNLQGLDNLLDVFESMVDDQKRCKEKRLRNDLNSI</sequence>
<dbReference type="InterPro" id="IPR026960">
    <property type="entry name" value="RVT-Znf"/>
</dbReference>
<evidence type="ECO:0000313" key="8">
    <source>
        <dbReference type="EnsemblPlants" id="cds.evm.model.05.1409"/>
    </source>
</evidence>
<evidence type="ECO:0000256" key="5">
    <source>
        <dbReference type="ARBA" id="ARBA00034489"/>
    </source>
</evidence>
<evidence type="ECO:0000256" key="4">
    <source>
        <dbReference type="ARBA" id="ARBA00022694"/>
    </source>
</evidence>
<dbReference type="PANTHER" id="PTHR21392">
    <property type="entry name" value="TRNA-URIDINE AMINOCARBOXYPROPYLTRANSFERASE 2"/>
    <property type="match status" value="1"/>
</dbReference>
<organism evidence="8 9">
    <name type="scientific">Cannabis sativa</name>
    <name type="common">Hemp</name>
    <name type="synonym">Marijuana</name>
    <dbReference type="NCBI Taxonomy" id="3483"/>
    <lineage>
        <taxon>Eukaryota</taxon>
        <taxon>Viridiplantae</taxon>
        <taxon>Streptophyta</taxon>
        <taxon>Embryophyta</taxon>
        <taxon>Tracheophyta</taxon>
        <taxon>Spermatophyta</taxon>
        <taxon>Magnoliopsida</taxon>
        <taxon>eudicotyledons</taxon>
        <taxon>Gunneridae</taxon>
        <taxon>Pentapetalae</taxon>
        <taxon>rosids</taxon>
        <taxon>fabids</taxon>
        <taxon>Rosales</taxon>
        <taxon>Cannabaceae</taxon>
        <taxon>Cannabis</taxon>
    </lineage>
</organism>
<dbReference type="EMBL" id="UZAU01000535">
    <property type="status" value="NOT_ANNOTATED_CDS"/>
    <property type="molecule type" value="Genomic_DNA"/>
</dbReference>
<dbReference type="InterPro" id="IPR005636">
    <property type="entry name" value="DTW"/>
</dbReference>
<comment type="similarity">
    <text evidence="5">Belongs to the TDD superfamily. DTWD2 family.</text>
</comment>
<dbReference type="Gene3D" id="3.30.420.10">
    <property type="entry name" value="Ribonuclease H-like superfamily/Ribonuclease H"/>
    <property type="match status" value="1"/>
</dbReference>
<keyword evidence="4" id="KW-0819">tRNA processing</keyword>